<accession>A0A4Y2J6I9</accession>
<comment type="caution">
    <text evidence="1">The sequence shown here is derived from an EMBL/GenBank/DDBJ whole genome shotgun (WGS) entry which is preliminary data.</text>
</comment>
<dbReference type="AlphaFoldDB" id="A0A4Y2J6I9"/>
<reference evidence="1 2" key="1">
    <citation type="journal article" date="2019" name="Sci. Rep.">
        <title>Orb-weaving spider Araneus ventricosus genome elucidates the spidroin gene catalogue.</title>
        <authorList>
            <person name="Kono N."/>
            <person name="Nakamura H."/>
            <person name="Ohtoshi R."/>
            <person name="Moran D.A.P."/>
            <person name="Shinohara A."/>
            <person name="Yoshida Y."/>
            <person name="Fujiwara M."/>
            <person name="Mori M."/>
            <person name="Tomita M."/>
            <person name="Arakawa K."/>
        </authorList>
    </citation>
    <scope>NUCLEOTIDE SEQUENCE [LARGE SCALE GENOMIC DNA]</scope>
</reference>
<keyword evidence="2" id="KW-1185">Reference proteome</keyword>
<dbReference type="Proteomes" id="UP000499080">
    <property type="component" value="Unassembled WGS sequence"/>
</dbReference>
<evidence type="ECO:0000313" key="2">
    <source>
        <dbReference type="Proteomes" id="UP000499080"/>
    </source>
</evidence>
<name>A0A4Y2J6I9_ARAVE</name>
<proteinExistence type="predicted"/>
<organism evidence="1 2">
    <name type="scientific">Araneus ventricosus</name>
    <name type="common">Orbweaver spider</name>
    <name type="synonym">Epeira ventricosa</name>
    <dbReference type="NCBI Taxonomy" id="182803"/>
    <lineage>
        <taxon>Eukaryota</taxon>
        <taxon>Metazoa</taxon>
        <taxon>Ecdysozoa</taxon>
        <taxon>Arthropoda</taxon>
        <taxon>Chelicerata</taxon>
        <taxon>Arachnida</taxon>
        <taxon>Araneae</taxon>
        <taxon>Araneomorphae</taxon>
        <taxon>Entelegynae</taxon>
        <taxon>Araneoidea</taxon>
        <taxon>Araneidae</taxon>
        <taxon>Araneus</taxon>
    </lineage>
</organism>
<dbReference type="EMBL" id="BGPR01003247">
    <property type="protein sequence ID" value="GBM85600.1"/>
    <property type="molecule type" value="Genomic_DNA"/>
</dbReference>
<sequence length="121" mass="13907">MEFLEHWKEKATVSFKNQWKLAGIQTNSKSNSSCVDSNLGPRCEGSGLSKDLPTLRPRVDCRNETLSLPLRGRGRWKKLVLGQKEWNRVQMNAQLSKAQYKSPRKIYKLRISSEGVSEQRT</sequence>
<evidence type="ECO:0000313" key="1">
    <source>
        <dbReference type="EMBL" id="GBM85600.1"/>
    </source>
</evidence>
<gene>
    <name evidence="1" type="ORF">AVEN_38371_1</name>
</gene>
<protein>
    <submittedName>
        <fullName evidence="1">Uncharacterized protein</fullName>
    </submittedName>
</protein>